<dbReference type="InterPro" id="IPR000742">
    <property type="entry name" value="EGF"/>
</dbReference>
<keyword evidence="4" id="KW-1185">Reference proteome</keyword>
<dbReference type="PANTHER" id="PTHR15332">
    <property type="entry name" value="PROPROTEIN CONVERTASE SUBTILISIN_KEXIN TYPE 5-LIKE"/>
    <property type="match status" value="1"/>
</dbReference>
<dbReference type="SMART" id="SM00261">
    <property type="entry name" value="FU"/>
    <property type="match status" value="21"/>
</dbReference>
<gene>
    <name evidence="3" type="ORF">PPRIM_AZ9-3.1.T0920179</name>
</gene>
<feature type="domain" description="EGF-like" evidence="2">
    <location>
        <begin position="304"/>
        <end position="317"/>
    </location>
</feature>
<evidence type="ECO:0000313" key="3">
    <source>
        <dbReference type="EMBL" id="CAD8093214.1"/>
    </source>
</evidence>
<protein>
    <recommendedName>
        <fullName evidence="2">EGF-like domain-containing protein</fullName>
    </recommendedName>
</protein>
<dbReference type="SMART" id="SM00181">
    <property type="entry name" value="EGF"/>
    <property type="match status" value="24"/>
</dbReference>
<feature type="transmembrane region" description="Helical" evidence="1">
    <location>
        <begin position="1621"/>
        <end position="1642"/>
    </location>
</feature>
<keyword evidence="1" id="KW-1133">Transmembrane helix</keyword>
<keyword evidence="1" id="KW-0472">Membrane</keyword>
<organism evidence="3 4">
    <name type="scientific">Paramecium primaurelia</name>
    <dbReference type="NCBI Taxonomy" id="5886"/>
    <lineage>
        <taxon>Eukaryota</taxon>
        <taxon>Sar</taxon>
        <taxon>Alveolata</taxon>
        <taxon>Ciliophora</taxon>
        <taxon>Intramacronucleata</taxon>
        <taxon>Oligohymenophorea</taxon>
        <taxon>Peniculida</taxon>
        <taxon>Parameciidae</taxon>
        <taxon>Paramecium</taxon>
    </lineage>
</organism>
<dbReference type="PROSITE" id="PS01186">
    <property type="entry name" value="EGF_2"/>
    <property type="match status" value="2"/>
</dbReference>
<evidence type="ECO:0000313" key="4">
    <source>
        <dbReference type="Proteomes" id="UP000688137"/>
    </source>
</evidence>
<evidence type="ECO:0000259" key="2">
    <source>
        <dbReference type="PROSITE" id="PS01186"/>
    </source>
</evidence>
<feature type="transmembrane region" description="Helical" evidence="1">
    <location>
        <begin position="1527"/>
        <end position="1552"/>
    </location>
</feature>
<proteinExistence type="predicted"/>
<dbReference type="EMBL" id="CAJJDM010000095">
    <property type="protein sequence ID" value="CAD8093214.1"/>
    <property type="molecule type" value="Genomic_DNA"/>
</dbReference>
<feature type="transmembrane region" description="Helical" evidence="1">
    <location>
        <begin position="1673"/>
        <end position="1695"/>
    </location>
</feature>
<comment type="caution">
    <text evidence="3">The sequence shown here is derived from an EMBL/GenBank/DDBJ whole genome shotgun (WGS) entry which is preliminary data.</text>
</comment>
<keyword evidence="1" id="KW-0812">Transmembrane</keyword>
<sequence>MDSSYVCQSCVSPCLNCNSSIVCTSCVDNYYISGNTCIQCTLPCYNCVDLAAKCTSCANANQSVFNDTCICDDGFYMDGSLQCQPCIHPCTKCETNGNHCTECASTYVMSTTILNTCECPAGKYEVLAHSPTDCQPCTQPCDTCTGSPDHCLTCIDINQTVNASYLCECNIGYLMSGVNCVQCVNPCLQCSGSTNYCTQCKDIQHYVSTGSCICNPGWVNDNNYDCIACQSPCVTCSVNDTHCESCIDINNVINASYQCICKDTYYSDTVNTCAPCISPCVNCDINGCLTCIDSNQIIDSSYNCICKPGYYSVGYNCSQCTLPCQTCEINQDHCLTCIDVNQTQINNLCICNDGYFAVSNYCQQCQLPCTKCEISNDHCLECLDPNHDLINNQCICKFGYGSSGNGGINCSFCQYPCLDCSTSVSTCLSCIDSSLFQLQDNKCLCQEGYFQIDTQCKRCLPQCSSCIDESDICLKCSDLNHDFIQNSCICKYGYYTNIEMKCSKCQPPCLTCELNYDYQCASTYVMSTTILNTCECPAGKYEVLAHSPTDCQPCTQPCDTCTGSPDHCLTCIDINQTVNASYLCECNIGYLMSGVNCVQCVNPCLQCSGSTNYCTQCKDIQHYVSTGSCICNPGWVNDNNYDCIACQSPCVTCSVNDTHCESCIDINNVINASYQCICKDTYYSDTVNTCAPCISPCVNCDINGCLTCIDSNQIIDSSYNCICKPGYYSVGYNCSQCTLPCQTCEINQDHCLTCIDVNQTQINNLCICNDGYFAVSNYCQQCQLPCTKCEISNDHCLECLDPNHDLINNQCICKFGYGSSGNGGINCSFCQYPCLDCSTSVSTCLSCIDSSLFQLQDNKCLCQEGYFQIDTQCKRCLPQCSSCIDESDICLKCSDLNHDFIQNSCICKYGYYTNIEMKCSKCQPPCLTCELNYDYCTSCHDDKQLVVNGQCQCDDGYYLSNLKCAQCNKVCTKCNSYSECTECIDEYYLHETSCLKCQIPCSTCLDISTCITCADNYFMNYLSECIQCILNCKTCIDTSSCITCYDQFYYDNSSFSCIPCFNNCKSCENTSYFCTSCVDINHQLIDNNCICRDGYYEENYICKPCDPTCKNCYSLTFCTECYSWNKIILLNNLCVCEDGYYLTHNKCDICDKSCLTCSQLSNNCLSCNQQLNKILQKNTCVCQKGYFENDQNECWSCNSNEGKIIKDCKYKDCSDFIWTYGEDCDDGNNVSRDGCSNCKIDNNYSCLNTLLNPSLCFQCSENCLECQLNENLKQSECIKCKDGFFLLQSKCARCTEKCLTCDINASNCKSCRYLKNDLGECQLCESKNGYYSDQINNKCYSKCGDSLKAIDEECDDGNLLAGDGCDQNCKKEKKFICKDGICITPEYPTPKLISFGDTSLYHNIRQFKLEYNLLLNITQNDQIENEFELYIKNQLIEKPIDCQYKKQSSFTFNNQSKMNFSVIFELQFNRSSKQEELIIKYLNISKFISYQGYSQQEPEVSTAISDYMFIDQSSVAQVQMATNSNQYVLYVMAVMGGGAILFGGLDIFYNLLDTIQMLSYLKYVNTQMPYNLQEFFDFFGFAQLNFISKYFNLQGMIEPFISYQDLKPVPPKIEKDDINSLFIINGSSILVVWLSFLGVYILSTYVPQILSKFKFKYYNEIPGVKDVTIKFKLMFLAAKIFITQLCYIIVSEFFYSGIFRTLLATAYDYSFSMTLQLYALELHSKDILVRLSSYLALIAFGIYLLAIYVVTKISGGSQLSQKQLQNKQKYGSLIEGIKKDNYSKYFNAIILVKKLLFMKILIFCFSSPFLQSINLTLLSSLQTLYLIFCKPLEDDKEFKKQLSCEINTTSSLVLISSLVLDEELKIFSDDLRLNIGWFCIANISLIFVIQLIIDAIQQWTLLIKKYKQLKMLVEKINQLFHSHTPQQPSHEIFIRTDNQNN</sequence>
<dbReference type="OMA" id="ITCNRPD"/>
<dbReference type="Proteomes" id="UP000688137">
    <property type="component" value="Unassembled WGS sequence"/>
</dbReference>
<accession>A0A8S1NZY8</accession>
<feature type="domain" description="EGF-like" evidence="2">
    <location>
        <begin position="721"/>
        <end position="734"/>
    </location>
</feature>
<reference evidence="3" key="1">
    <citation type="submission" date="2021-01" db="EMBL/GenBank/DDBJ databases">
        <authorList>
            <consortium name="Genoscope - CEA"/>
            <person name="William W."/>
        </authorList>
    </citation>
    <scope>NUCLEOTIDE SEQUENCE</scope>
</reference>
<feature type="transmembrane region" description="Helical" evidence="1">
    <location>
        <begin position="1875"/>
        <end position="1896"/>
    </location>
</feature>
<dbReference type="PANTHER" id="PTHR15332:SF175">
    <property type="entry name" value="PROPROTEIN CONVERTASE SUBTILISIN_KEXIN TYPE 5-LIKE"/>
    <property type="match status" value="1"/>
</dbReference>
<name>A0A8S1NZY8_PARPR</name>
<feature type="transmembrane region" description="Helical" evidence="1">
    <location>
        <begin position="1731"/>
        <end position="1750"/>
    </location>
</feature>
<dbReference type="InterPro" id="IPR006212">
    <property type="entry name" value="Furin_repeat"/>
</dbReference>
<evidence type="ECO:0000256" key="1">
    <source>
        <dbReference type="SAM" id="Phobius"/>
    </source>
</evidence>